<dbReference type="RefSeq" id="WP_377169605.1">
    <property type="nucleotide sequence ID" value="NZ_JBHSMQ010000007.1"/>
</dbReference>
<proteinExistence type="predicted"/>
<reference evidence="2" key="1">
    <citation type="journal article" date="2019" name="Int. J. Syst. Evol. Microbiol.">
        <title>The Global Catalogue of Microorganisms (GCM) 10K type strain sequencing project: providing services to taxonomists for standard genome sequencing and annotation.</title>
        <authorList>
            <consortium name="The Broad Institute Genomics Platform"/>
            <consortium name="The Broad Institute Genome Sequencing Center for Infectious Disease"/>
            <person name="Wu L."/>
            <person name="Ma J."/>
        </authorList>
    </citation>
    <scope>NUCLEOTIDE SEQUENCE [LARGE SCALE GENOMIC DNA]</scope>
    <source>
        <strain evidence="2">CGMCC 4.1469</strain>
    </source>
</reference>
<organism evidence="1 2">
    <name type="scientific">Prosthecobacter fluviatilis</name>
    <dbReference type="NCBI Taxonomy" id="445931"/>
    <lineage>
        <taxon>Bacteria</taxon>
        <taxon>Pseudomonadati</taxon>
        <taxon>Verrucomicrobiota</taxon>
        <taxon>Verrucomicrobiia</taxon>
        <taxon>Verrucomicrobiales</taxon>
        <taxon>Verrucomicrobiaceae</taxon>
        <taxon>Prosthecobacter</taxon>
    </lineage>
</organism>
<protein>
    <submittedName>
        <fullName evidence="1">Uncharacterized protein</fullName>
    </submittedName>
</protein>
<accession>A0ABW0KTR3</accession>
<gene>
    <name evidence="1" type="ORF">ACFQDI_18630</name>
</gene>
<evidence type="ECO:0000313" key="2">
    <source>
        <dbReference type="Proteomes" id="UP001596052"/>
    </source>
</evidence>
<keyword evidence="2" id="KW-1185">Reference proteome</keyword>
<name>A0ABW0KTR3_9BACT</name>
<comment type="caution">
    <text evidence="1">The sequence shown here is derived from an EMBL/GenBank/DDBJ whole genome shotgun (WGS) entry which is preliminary data.</text>
</comment>
<sequence length="195" mass="21987">MEIRSLFLTLSLGSLLSAAEPVRPAVSPLASAPAEVLQYYNNVNFISCFSTPEERKLVGYMIRTRAVDHLPKRLQTVALTVQSVRKASVSVDEAMVVRPAANDDLCPTEELTEVAATYRDEKVIRVEVHLRSLSKEARSWLVTQYEKVAQHPTADLDTFMRSTLSQTVRKETHTWHQVNGRWVRREAGVVLLKAK</sequence>
<dbReference type="EMBL" id="JBHSMQ010000007">
    <property type="protein sequence ID" value="MFC5456890.1"/>
    <property type="molecule type" value="Genomic_DNA"/>
</dbReference>
<dbReference type="Proteomes" id="UP001596052">
    <property type="component" value="Unassembled WGS sequence"/>
</dbReference>
<evidence type="ECO:0000313" key="1">
    <source>
        <dbReference type="EMBL" id="MFC5456890.1"/>
    </source>
</evidence>